<name>A0ABQ7YN35_BRANA</name>
<evidence type="ECO:0000259" key="2">
    <source>
        <dbReference type="PROSITE" id="PS50181"/>
    </source>
</evidence>
<feature type="domain" description="F-box" evidence="2">
    <location>
        <begin position="665"/>
        <end position="711"/>
    </location>
</feature>
<feature type="compositionally biased region" description="Basic and acidic residues" evidence="1">
    <location>
        <begin position="263"/>
        <end position="281"/>
    </location>
</feature>
<dbReference type="Proteomes" id="UP000824890">
    <property type="component" value="Unassembled WGS sequence"/>
</dbReference>
<evidence type="ECO:0000313" key="4">
    <source>
        <dbReference type="Proteomes" id="UP000824890"/>
    </source>
</evidence>
<dbReference type="InterPro" id="IPR025886">
    <property type="entry name" value="PP2-like"/>
</dbReference>
<dbReference type="InterPro" id="IPR029064">
    <property type="entry name" value="Ribosomal_eL30-like_sf"/>
</dbReference>
<feature type="compositionally biased region" description="Polar residues" evidence="1">
    <location>
        <begin position="1"/>
        <end position="28"/>
    </location>
</feature>
<comment type="caution">
    <text evidence="3">The sequence shown here is derived from an EMBL/GenBank/DDBJ whole genome shotgun (WGS) entry which is preliminary data.</text>
</comment>
<feature type="domain" description="F-box" evidence="2">
    <location>
        <begin position="40"/>
        <end position="86"/>
    </location>
</feature>
<organism evidence="3 4">
    <name type="scientific">Brassica napus</name>
    <name type="common">Rape</name>
    <dbReference type="NCBI Taxonomy" id="3708"/>
    <lineage>
        <taxon>Eukaryota</taxon>
        <taxon>Viridiplantae</taxon>
        <taxon>Streptophyta</taxon>
        <taxon>Embryophyta</taxon>
        <taxon>Tracheophyta</taxon>
        <taxon>Spermatophyta</taxon>
        <taxon>Magnoliopsida</taxon>
        <taxon>eudicotyledons</taxon>
        <taxon>Gunneridae</taxon>
        <taxon>Pentapetalae</taxon>
        <taxon>rosids</taxon>
        <taxon>malvids</taxon>
        <taxon>Brassicales</taxon>
        <taxon>Brassicaceae</taxon>
        <taxon>Brassiceae</taxon>
        <taxon>Brassica</taxon>
    </lineage>
</organism>
<dbReference type="PROSITE" id="PS50181">
    <property type="entry name" value="FBOX"/>
    <property type="match status" value="3"/>
</dbReference>
<dbReference type="PANTHER" id="PTHR32278">
    <property type="entry name" value="F-BOX DOMAIN-CONTAINING PROTEIN"/>
    <property type="match status" value="1"/>
</dbReference>
<reference evidence="3 4" key="1">
    <citation type="submission" date="2021-05" db="EMBL/GenBank/DDBJ databases">
        <title>Genome Assembly of Synthetic Allotetraploid Brassica napus Reveals Homoeologous Exchanges between Subgenomes.</title>
        <authorList>
            <person name="Davis J.T."/>
        </authorList>
    </citation>
    <scope>NUCLEOTIDE SEQUENCE [LARGE SCALE GENOMIC DNA]</scope>
    <source>
        <strain evidence="4">cv. Da-Ae</strain>
        <tissue evidence="3">Seedling</tissue>
    </source>
</reference>
<evidence type="ECO:0000256" key="1">
    <source>
        <dbReference type="SAM" id="MobiDB-lite"/>
    </source>
</evidence>
<feature type="region of interest" description="Disordered" evidence="1">
    <location>
        <begin position="1"/>
        <end position="31"/>
    </location>
</feature>
<dbReference type="CDD" id="cd22162">
    <property type="entry name" value="F-box_AtSKIP3-like"/>
    <property type="match status" value="3"/>
</dbReference>
<feature type="region of interest" description="Disordered" evidence="1">
    <location>
        <begin position="262"/>
        <end position="281"/>
    </location>
</feature>
<accession>A0ABQ7YN35</accession>
<proteinExistence type="predicted"/>
<dbReference type="InterPro" id="IPR036047">
    <property type="entry name" value="F-box-like_dom_sf"/>
</dbReference>
<dbReference type="PANTHER" id="PTHR32278:SF72">
    <property type="entry name" value="F-BOX DOMAIN-CONTAINING PROTEIN"/>
    <property type="match status" value="1"/>
</dbReference>
<evidence type="ECO:0000313" key="3">
    <source>
        <dbReference type="EMBL" id="KAH0869527.1"/>
    </source>
</evidence>
<dbReference type="SUPFAM" id="SSF81383">
    <property type="entry name" value="F-box domain"/>
    <property type="match status" value="3"/>
</dbReference>
<dbReference type="Pfam" id="PF00646">
    <property type="entry name" value="F-box"/>
    <property type="match status" value="3"/>
</dbReference>
<gene>
    <name evidence="3" type="ORF">HID58_076549</name>
</gene>
<dbReference type="Pfam" id="PF14299">
    <property type="entry name" value="PP2"/>
    <property type="match status" value="3"/>
</dbReference>
<dbReference type="Gene3D" id="3.30.1330.30">
    <property type="match status" value="1"/>
</dbReference>
<keyword evidence="4" id="KW-1185">Reference proteome</keyword>
<dbReference type="SMART" id="SM00256">
    <property type="entry name" value="FBOX"/>
    <property type="match status" value="3"/>
</dbReference>
<protein>
    <recommendedName>
        <fullName evidence="2">F-box domain-containing protein</fullName>
    </recommendedName>
</protein>
<feature type="domain" description="F-box" evidence="2">
    <location>
        <begin position="373"/>
        <end position="419"/>
    </location>
</feature>
<dbReference type="Gene3D" id="1.20.1280.50">
    <property type="match status" value="1"/>
</dbReference>
<dbReference type="EMBL" id="JAGKQM010000017">
    <property type="protein sequence ID" value="KAH0869527.1"/>
    <property type="molecule type" value="Genomic_DNA"/>
</dbReference>
<dbReference type="InterPro" id="IPR001810">
    <property type="entry name" value="F-box_dom"/>
</dbReference>
<sequence>MNNASTLRVRNASDSKNAMEQSELGDSSSRNDEIVSIGAPARFDTLPEDCISMVIYRTSPRDACVVASVSKTVKSAAESDLVWEKFLPQDYTSLVPPRSVDFSSKKEMYMSLADDSVLIDDGKKSFWLEKGSGKKCYMLSAMDLNILWINRPLYWKWNTDPESKFEKVAELRHVCWFKIQGKISCGMLSKGTHYFVYLVFKRTSGGSVGFEDTPMEAQVGFVGKESSKSFVLLEPGRRGYRYSCVSRRPVYSEFRTRRPRAGVRGERATDGHVEEPKERGDGWSEVKLGNTYISDGGCDDDGDEIEFAIMEIRNSEKGQRKSGLIFQGIEIRPMKEGEEMNITSVSKLKITSDSKKNDMEQIQVSGGSSRNGAARLDTLPEDCISMVIYHTSPRDACVVASVSKTVKSAAESDLVWEKFLPPDYSSLVPRSLDFSSKKEIYLSLADDSVLIDDGKKKGSGKRCYMLSAMDLKITWSDCPVYWQWNTVPDSKFKRVAELRDVCWFEIWGKISCGMLSKGTHYSVYLVFKRAGGRSYGFEDTPMEAQVGFVGKDAASKKFVVLEPIDMDKPSGYRYTSVSLTWVSREDRTRRLRENEDKMEFSKVLEAIKANFNDKYEENRKKWGGGIMGSKSQAKTKAKERQIQVSDSNSGGRSSRNDEIVSIGASARLDTLPEDCISMVVSHTSPRDACVAASVSKTVKSAAESDLVWEKFLPQDYSSLVPPRSVDFSSKKEIYMSLADDSVLIDDGKKSIWLEKGSGKKCYMLSAMDLKIAWIDAPEYWKWKKDPESKFEKVAKLRHVCWFEIRGKISCGMLSKGTHYFVYAVLKIGGSGSRGLDDTPMEAQVGFVGEEAASKTFVLLEPKGTYLRGGYGCCYSSSSLTTVEEVEDEREADGSVEEPKERGDGWSEVKLGNFYNGDGGCDDDGDEIEFSIMEIQKGNLKSGLILQGIEIRPMIEGEEEMVIAK</sequence>
<feature type="region of interest" description="Disordered" evidence="1">
    <location>
        <begin position="623"/>
        <end position="657"/>
    </location>
</feature>